<dbReference type="Proteomes" id="UP001500074">
    <property type="component" value="Unassembled WGS sequence"/>
</dbReference>
<name>A0ABP9RGT5_9GAMM</name>
<evidence type="ECO:0008006" key="3">
    <source>
        <dbReference type="Google" id="ProtNLM"/>
    </source>
</evidence>
<organism evidence="1 2">
    <name type="scientific">Modicisalibacter zincidurans</name>
    <dbReference type="NCBI Taxonomy" id="1178777"/>
    <lineage>
        <taxon>Bacteria</taxon>
        <taxon>Pseudomonadati</taxon>
        <taxon>Pseudomonadota</taxon>
        <taxon>Gammaproteobacteria</taxon>
        <taxon>Oceanospirillales</taxon>
        <taxon>Halomonadaceae</taxon>
        <taxon>Modicisalibacter</taxon>
    </lineage>
</organism>
<evidence type="ECO:0000313" key="1">
    <source>
        <dbReference type="EMBL" id="GAA5177010.1"/>
    </source>
</evidence>
<dbReference type="EMBL" id="BAABKI010000024">
    <property type="protein sequence ID" value="GAA5177010.1"/>
    <property type="molecule type" value="Genomic_DNA"/>
</dbReference>
<proteinExistence type="predicted"/>
<sequence>MSSLRVLLHAPTADSLARARRNARNLVKVHDDAQVRIVANGAAVAVALAEPDPVADSWLHLCRNSLIAQGLDNTAGHEEVEAAVVALAEWQAEGWRYIHA</sequence>
<evidence type="ECO:0000313" key="2">
    <source>
        <dbReference type="Proteomes" id="UP001500074"/>
    </source>
</evidence>
<dbReference type="SUPFAM" id="SSF75169">
    <property type="entry name" value="DsrEFH-like"/>
    <property type="match status" value="1"/>
</dbReference>
<reference evidence="2" key="1">
    <citation type="journal article" date="2019" name="Int. J. Syst. Evol. Microbiol.">
        <title>The Global Catalogue of Microorganisms (GCM) 10K type strain sequencing project: providing services to taxonomists for standard genome sequencing and annotation.</title>
        <authorList>
            <consortium name="The Broad Institute Genomics Platform"/>
            <consortium name="The Broad Institute Genome Sequencing Center for Infectious Disease"/>
            <person name="Wu L."/>
            <person name="Ma J."/>
        </authorList>
    </citation>
    <scope>NUCLEOTIDE SEQUENCE [LARGE SCALE GENOMIC DNA]</scope>
    <source>
        <strain evidence="2">JCM 18472</strain>
    </source>
</reference>
<gene>
    <name evidence="1" type="ORF">GCM10023342_23910</name>
</gene>
<protein>
    <recommendedName>
        <fullName evidence="3">Intracellular sulfur oxidation DsrE/DsrF family protein</fullName>
    </recommendedName>
</protein>
<dbReference type="InterPro" id="IPR027396">
    <property type="entry name" value="DsrEFH-like"/>
</dbReference>
<comment type="caution">
    <text evidence="1">The sequence shown here is derived from an EMBL/GenBank/DDBJ whole genome shotgun (WGS) entry which is preliminary data.</text>
</comment>
<dbReference type="RefSeq" id="WP_031385116.1">
    <property type="nucleotide sequence ID" value="NZ_BAABKI010000024.1"/>
</dbReference>
<dbReference type="Gene3D" id="3.40.1260.10">
    <property type="entry name" value="DsrEFH-like"/>
    <property type="match status" value="1"/>
</dbReference>
<accession>A0ABP9RGT5</accession>
<keyword evidence="2" id="KW-1185">Reference proteome</keyword>